<evidence type="ECO:0000256" key="2">
    <source>
        <dbReference type="ARBA" id="ARBA00022694"/>
    </source>
</evidence>
<comment type="caution">
    <text evidence="8">The sequence shown here is derived from an EMBL/GenBank/DDBJ whole genome shotgun (WGS) entry which is preliminary data.</text>
</comment>
<feature type="domain" description="tRNA(Ile)-lysidine/2-thiocytidine synthase N-terminal" evidence="7">
    <location>
        <begin position="29"/>
        <end position="204"/>
    </location>
</feature>
<dbReference type="PANTHER" id="PTHR43033">
    <property type="entry name" value="TRNA(ILE)-LYSIDINE SYNTHASE-RELATED"/>
    <property type="match status" value="1"/>
</dbReference>
<dbReference type="Proteomes" id="UP000178583">
    <property type="component" value="Unassembled WGS sequence"/>
</dbReference>
<dbReference type="GO" id="GO:0006400">
    <property type="term" value="P:tRNA modification"/>
    <property type="evidence" value="ECO:0007669"/>
    <property type="project" value="UniProtKB-UniRule"/>
</dbReference>
<evidence type="ECO:0000313" key="9">
    <source>
        <dbReference type="Proteomes" id="UP000178583"/>
    </source>
</evidence>
<dbReference type="Gene3D" id="3.40.50.620">
    <property type="entry name" value="HUPs"/>
    <property type="match status" value="1"/>
</dbReference>
<dbReference type="CDD" id="cd01992">
    <property type="entry name" value="TilS_N"/>
    <property type="match status" value="1"/>
</dbReference>
<dbReference type="InterPro" id="IPR012795">
    <property type="entry name" value="tRNA_Ile_lys_synt_N"/>
</dbReference>
<dbReference type="GO" id="GO:0032267">
    <property type="term" value="F:tRNA(Ile)-lysidine synthase activity"/>
    <property type="evidence" value="ECO:0007669"/>
    <property type="project" value="UniProtKB-EC"/>
</dbReference>
<proteinExistence type="inferred from homology"/>
<evidence type="ECO:0000256" key="5">
    <source>
        <dbReference type="ARBA" id="ARBA00048539"/>
    </source>
</evidence>
<dbReference type="EMBL" id="MEZY01000004">
    <property type="protein sequence ID" value="OGD65850.1"/>
    <property type="molecule type" value="Genomic_DNA"/>
</dbReference>
<dbReference type="InterPro" id="IPR014729">
    <property type="entry name" value="Rossmann-like_a/b/a_fold"/>
</dbReference>
<protein>
    <recommendedName>
        <fullName evidence="6">tRNA(Ile)-lysidine synthase</fullName>
        <ecNumber evidence="6">6.3.4.19</ecNumber>
    </recommendedName>
    <alternativeName>
        <fullName evidence="6">tRNA(Ile)-2-lysyl-cytidine synthase</fullName>
    </alternativeName>
    <alternativeName>
        <fullName evidence="6">tRNA(Ile)-lysidine synthetase</fullName>
    </alternativeName>
</protein>
<gene>
    <name evidence="6" type="primary">tilS</name>
    <name evidence="8" type="ORF">A2215_00855</name>
</gene>
<dbReference type="HAMAP" id="MF_01161">
    <property type="entry name" value="tRNA_Ile_lys_synt"/>
    <property type="match status" value="1"/>
</dbReference>
<name>A0A1F5EEX7_9BACT</name>
<evidence type="ECO:0000256" key="1">
    <source>
        <dbReference type="ARBA" id="ARBA00022598"/>
    </source>
</evidence>
<dbReference type="EC" id="6.3.4.19" evidence="6"/>
<keyword evidence="3 6" id="KW-0547">Nucleotide-binding</keyword>
<keyword evidence="2 6" id="KW-0819">tRNA processing</keyword>
<evidence type="ECO:0000256" key="4">
    <source>
        <dbReference type="ARBA" id="ARBA00022840"/>
    </source>
</evidence>
<evidence type="ECO:0000256" key="6">
    <source>
        <dbReference type="HAMAP-Rule" id="MF_01161"/>
    </source>
</evidence>
<dbReference type="SUPFAM" id="SSF52402">
    <property type="entry name" value="Adenine nucleotide alpha hydrolases-like"/>
    <property type="match status" value="1"/>
</dbReference>
<dbReference type="GO" id="GO:0005737">
    <property type="term" value="C:cytoplasm"/>
    <property type="evidence" value="ECO:0007669"/>
    <property type="project" value="UniProtKB-SubCell"/>
</dbReference>
<reference evidence="8 9" key="1">
    <citation type="journal article" date="2016" name="Nat. Commun.">
        <title>Thousands of microbial genomes shed light on interconnected biogeochemical processes in an aquifer system.</title>
        <authorList>
            <person name="Anantharaman K."/>
            <person name="Brown C.T."/>
            <person name="Hug L.A."/>
            <person name="Sharon I."/>
            <person name="Castelle C.J."/>
            <person name="Probst A.J."/>
            <person name="Thomas B.C."/>
            <person name="Singh A."/>
            <person name="Wilkins M.J."/>
            <person name="Karaoz U."/>
            <person name="Brodie E.L."/>
            <person name="Williams K.H."/>
            <person name="Hubbard S.S."/>
            <person name="Banfield J.F."/>
        </authorList>
    </citation>
    <scope>NUCLEOTIDE SEQUENCE [LARGE SCALE GENOMIC DNA]</scope>
</reference>
<keyword evidence="4 6" id="KW-0067">ATP-binding</keyword>
<dbReference type="STRING" id="1797472.A2215_00855"/>
<dbReference type="AlphaFoldDB" id="A0A1F5EEX7"/>
<comment type="subcellular location">
    <subcellularLocation>
        <location evidence="6">Cytoplasm</location>
    </subcellularLocation>
</comment>
<comment type="similarity">
    <text evidence="6">Belongs to the tRNA(Ile)-lysidine synthase family.</text>
</comment>
<dbReference type="Pfam" id="PF01171">
    <property type="entry name" value="ATP_bind_3"/>
    <property type="match status" value="1"/>
</dbReference>
<keyword evidence="6" id="KW-0963">Cytoplasm</keyword>
<comment type="domain">
    <text evidence="6">The N-terminal region contains the highly conserved SGGXDS motif, predicted to be a P-loop motif involved in ATP binding.</text>
</comment>
<dbReference type="SUPFAM" id="SSF82829">
    <property type="entry name" value="MesJ substrate recognition domain-like"/>
    <property type="match status" value="1"/>
</dbReference>
<evidence type="ECO:0000259" key="7">
    <source>
        <dbReference type="Pfam" id="PF01171"/>
    </source>
</evidence>
<evidence type="ECO:0000256" key="3">
    <source>
        <dbReference type="ARBA" id="ARBA00022741"/>
    </source>
</evidence>
<sequence>MPKVLQKSLPYKVEKYILENGLIERGDHIFVALSGGADSVCLAEILGGLREKLSIKLSAIHYNHKLRGEESECDEKFVIKYCKDRNIELRVGKKRAGEKIKSEEDARKLRYAFFEKFLEMERGSKVALAHQKNDLVETLLLNLVRGTGLRGLRSIPLSRKFFIRPLLCARRAEVEEYLAEQNISCQTDKSNFLPVYTRNVIRHKILPELQKINPRVVEALSGLAERADADYGIIEAVTLEALKKIKVGKTSGKVILDQKKYLKIDQKLRPYLLSRVVRDLGIEKDITSTHFRAVDDMIARNIGKKSLPLPHSLQVKLIGGKIILSILSKGKYERQ</sequence>
<accession>A0A1F5EEX7</accession>
<comment type="function">
    <text evidence="6">Ligates lysine onto the cytidine present at position 34 of the AUA codon-specific tRNA(Ile) that contains the anticodon CAU, in an ATP-dependent manner. Cytidine is converted to lysidine, thus changing the amino acid specificity of the tRNA from methionine to isoleucine.</text>
</comment>
<dbReference type="GO" id="GO:0005524">
    <property type="term" value="F:ATP binding"/>
    <property type="evidence" value="ECO:0007669"/>
    <property type="project" value="UniProtKB-UniRule"/>
</dbReference>
<feature type="binding site" evidence="6">
    <location>
        <begin position="34"/>
        <end position="39"/>
    </location>
    <ligand>
        <name>ATP</name>
        <dbReference type="ChEBI" id="CHEBI:30616"/>
    </ligand>
</feature>
<keyword evidence="1 6" id="KW-0436">Ligase</keyword>
<organism evidence="8 9">
    <name type="scientific">Candidatus Berkelbacteria bacterium RIFOXYA2_FULL_43_10</name>
    <dbReference type="NCBI Taxonomy" id="1797472"/>
    <lineage>
        <taxon>Bacteria</taxon>
        <taxon>Candidatus Berkelbacteria</taxon>
    </lineage>
</organism>
<dbReference type="InterPro" id="IPR012094">
    <property type="entry name" value="tRNA_Ile_lys_synt"/>
</dbReference>
<dbReference type="PANTHER" id="PTHR43033:SF1">
    <property type="entry name" value="TRNA(ILE)-LYSIDINE SYNTHASE-RELATED"/>
    <property type="match status" value="1"/>
</dbReference>
<comment type="catalytic activity">
    <reaction evidence="5 6">
        <text>cytidine(34) in tRNA(Ile2) + L-lysine + ATP = lysidine(34) in tRNA(Ile2) + AMP + diphosphate + H(+)</text>
        <dbReference type="Rhea" id="RHEA:43744"/>
        <dbReference type="Rhea" id="RHEA-COMP:10625"/>
        <dbReference type="Rhea" id="RHEA-COMP:10670"/>
        <dbReference type="ChEBI" id="CHEBI:15378"/>
        <dbReference type="ChEBI" id="CHEBI:30616"/>
        <dbReference type="ChEBI" id="CHEBI:32551"/>
        <dbReference type="ChEBI" id="CHEBI:33019"/>
        <dbReference type="ChEBI" id="CHEBI:82748"/>
        <dbReference type="ChEBI" id="CHEBI:83665"/>
        <dbReference type="ChEBI" id="CHEBI:456215"/>
        <dbReference type="EC" id="6.3.4.19"/>
    </reaction>
</comment>
<dbReference type="InterPro" id="IPR011063">
    <property type="entry name" value="TilS/TtcA_N"/>
</dbReference>
<dbReference type="NCBIfam" id="TIGR02432">
    <property type="entry name" value="lysidine_TilS_N"/>
    <property type="match status" value="1"/>
</dbReference>
<evidence type="ECO:0000313" key="8">
    <source>
        <dbReference type="EMBL" id="OGD65850.1"/>
    </source>
</evidence>